<dbReference type="InterPro" id="IPR012859">
    <property type="entry name" value="Pilin_N_archaeal"/>
</dbReference>
<dbReference type="NCBIfam" id="TIGR02537">
    <property type="entry name" value="arch_flag_Nterm"/>
    <property type="match status" value="1"/>
</dbReference>
<keyword evidence="1" id="KW-0472">Membrane</keyword>
<dbReference type="EMBL" id="REFY01000004">
    <property type="protein sequence ID" value="RQG88960.1"/>
    <property type="molecule type" value="Genomic_DNA"/>
</dbReference>
<dbReference type="Pfam" id="PF07790">
    <property type="entry name" value="Pilin_N"/>
    <property type="match status" value="1"/>
</dbReference>
<dbReference type="Proteomes" id="UP000273828">
    <property type="component" value="Unassembled WGS sequence"/>
</dbReference>
<keyword evidence="1" id="KW-0812">Transmembrane</keyword>
<evidence type="ECO:0000256" key="1">
    <source>
        <dbReference type="SAM" id="Phobius"/>
    </source>
</evidence>
<evidence type="ECO:0000313" key="3">
    <source>
        <dbReference type="EMBL" id="RQG88960.1"/>
    </source>
</evidence>
<feature type="transmembrane region" description="Helical" evidence="1">
    <location>
        <begin position="12"/>
        <end position="37"/>
    </location>
</feature>
<dbReference type="RefSeq" id="WP_124178647.1">
    <property type="nucleotide sequence ID" value="NZ_REFY01000004.1"/>
</dbReference>
<dbReference type="OrthoDB" id="205064at2157"/>
<keyword evidence="4" id="KW-1185">Reference proteome</keyword>
<gene>
    <name evidence="3" type="ORF">EA462_11260</name>
</gene>
<evidence type="ECO:0000259" key="2">
    <source>
        <dbReference type="Pfam" id="PF07790"/>
    </source>
</evidence>
<accession>A0A3N6M041</accession>
<comment type="caution">
    <text evidence="3">The sequence shown here is derived from an EMBL/GenBank/DDBJ whole genome shotgun (WGS) entry which is preliminary data.</text>
</comment>
<organism evidence="3 4">
    <name type="scientific">Natrarchaeobius halalkaliphilus</name>
    <dbReference type="NCBI Taxonomy" id="1679091"/>
    <lineage>
        <taxon>Archaea</taxon>
        <taxon>Methanobacteriati</taxon>
        <taxon>Methanobacteriota</taxon>
        <taxon>Stenosarchaea group</taxon>
        <taxon>Halobacteria</taxon>
        <taxon>Halobacteriales</taxon>
        <taxon>Natrialbaceae</taxon>
        <taxon>Natrarchaeobius</taxon>
    </lineage>
</organism>
<sequence length="142" mass="15048">MIETVQESNRAVSSVVGIILVVAITVILAAVVAGIVYDVGESVNEEVQAGVSITVEHDPQYIDIQVTTLGSAEYVNITGDPFNHLEGGSSLEEEDFQELEVGESLRISENDLESDGESGTVAAVAVGGDRETLVTSQEYDFT</sequence>
<proteinExistence type="predicted"/>
<protein>
    <submittedName>
        <fullName evidence="3">Type IV pilin</fullName>
    </submittedName>
</protein>
<dbReference type="AlphaFoldDB" id="A0A3N6M041"/>
<feature type="domain" description="Archaeal Type IV pilin N-terminal" evidence="2">
    <location>
        <begin position="10"/>
        <end position="65"/>
    </location>
</feature>
<name>A0A3N6M041_9EURY</name>
<dbReference type="InterPro" id="IPR013373">
    <property type="entry name" value="Flagellin/pilin_N_arc"/>
</dbReference>
<keyword evidence="1" id="KW-1133">Transmembrane helix</keyword>
<evidence type="ECO:0000313" key="4">
    <source>
        <dbReference type="Proteomes" id="UP000273828"/>
    </source>
</evidence>
<reference evidence="3 4" key="1">
    <citation type="submission" date="2018-10" db="EMBL/GenBank/DDBJ databases">
        <title>Natrarchaeobius chitinivorans gen. nov., sp. nov., and Natrarchaeobius haloalkaliphilus sp. nov., alkaliphilic, chitin-utilizing haloarchaea from hypersaline alkaline lakes.</title>
        <authorList>
            <person name="Sorokin D.Y."/>
            <person name="Elcheninov A.G."/>
            <person name="Kostrikina N.A."/>
            <person name="Bale N.J."/>
            <person name="Sinninghe Damste J.S."/>
            <person name="Khijniak T.V."/>
            <person name="Kublanov I.V."/>
            <person name="Toshchakov S.V."/>
        </authorList>
    </citation>
    <scope>NUCLEOTIDE SEQUENCE [LARGE SCALE GENOMIC DNA]</scope>
    <source>
        <strain evidence="3 4">AArcht-Sl</strain>
    </source>
</reference>